<accession>L0NCS6</accession>
<dbReference type="KEGG" id="rht:NT26_1141"/>
<dbReference type="AlphaFoldDB" id="L0NCS6"/>
<organism evidence="1 2">
    <name type="scientific">Pseudorhizobium banfieldiae</name>
    <dbReference type="NCBI Taxonomy" id="1125847"/>
    <lineage>
        <taxon>Bacteria</taxon>
        <taxon>Pseudomonadati</taxon>
        <taxon>Pseudomonadota</taxon>
        <taxon>Alphaproteobacteria</taxon>
        <taxon>Hyphomicrobiales</taxon>
        <taxon>Rhizobiaceae</taxon>
        <taxon>Rhizobium/Agrobacterium group</taxon>
        <taxon>Pseudorhizobium</taxon>
    </lineage>
</organism>
<gene>
    <name evidence="1" type="ORF">NT26_1141</name>
</gene>
<keyword evidence="2" id="KW-1185">Reference proteome</keyword>
<sequence>MPIVIYAKATTLFQMTQSVKKSHSPANFRAEAVAKIEAIA</sequence>
<evidence type="ECO:0000313" key="1">
    <source>
        <dbReference type="EMBL" id="CCF18865.1"/>
    </source>
</evidence>
<name>L0NCS6_9HYPH</name>
<reference evidence="1 2" key="1">
    <citation type="journal article" date="2013" name="Genome Biol. Evol.">
        <title>Life in an arsenic-containing gold mine: genome and physiology of the autotrophic arsenite-oxidizing bacterium rhizobium sp. NT-26.</title>
        <authorList>
            <person name="Andres J."/>
            <person name="Arsene-Ploetze F."/>
            <person name="Barbe V."/>
            <person name="Brochier-Armanet C."/>
            <person name="Cleiss-Arnold J."/>
            <person name="Coppee J.Y."/>
            <person name="Dillies M.A."/>
            <person name="Geist"/>
            <person name="L"/>
            <person name="Joublin A."/>
            <person name="Koechler S."/>
            <person name="Lassalle F."/>
            <person name="Marchal M."/>
            <person name="Medigue C."/>
            <person name="Muller D."/>
            <person name="Nesme X."/>
            <person name="Plewniak F."/>
            <person name="Proux C."/>
            <person name="Ramirez-Bahena M.H."/>
            <person name="Schenowitz C."/>
            <person name="Sismeiro O."/>
            <person name="Vallenet D."/>
            <person name="Santini J.M."/>
            <person name="Bertin P.N."/>
        </authorList>
    </citation>
    <scope>NUCLEOTIDE SEQUENCE [LARGE SCALE GENOMIC DNA]</scope>
    <source>
        <strain evidence="1 2">NT-26</strain>
    </source>
</reference>
<dbReference type="Proteomes" id="UP000010792">
    <property type="component" value="Chromosome"/>
</dbReference>
<protein>
    <submittedName>
        <fullName evidence="1">Uncharacterized protein</fullName>
    </submittedName>
</protein>
<proteinExistence type="predicted"/>
<evidence type="ECO:0000313" key="2">
    <source>
        <dbReference type="Proteomes" id="UP000010792"/>
    </source>
</evidence>
<dbReference type="EMBL" id="FO082820">
    <property type="protein sequence ID" value="CCF18865.1"/>
    <property type="molecule type" value="Genomic_DNA"/>
</dbReference>
<dbReference type="STRING" id="1125847.NT26_1141"/>